<dbReference type="AlphaFoldDB" id="A0A4D7DQ45"/>
<dbReference type="STRING" id="1367849.GCA_000518585_02858"/>
<name>A0A4D7DQ45_9HYPH</name>
<gene>
    <name evidence="1" type="ORF">CFBP5473_11165</name>
    <name evidence="2" type="ORF">J5285_08560</name>
</gene>
<evidence type="ECO:0000313" key="1">
    <source>
        <dbReference type="EMBL" id="QCI98408.1"/>
    </source>
</evidence>
<dbReference type="KEGG" id="alf:CFBP5473_11165"/>
<reference evidence="2 4" key="2">
    <citation type="submission" date="2021-03" db="EMBL/GenBank/DDBJ databases">
        <title>Rapid diversification of plasmids in a genus of pathogenic and nitrogen fixing bacteria.</title>
        <authorList>
            <person name="Weisberg A.J."/>
            <person name="Miller M."/>
            <person name="Ream W."/>
            <person name="Grunwald N.J."/>
            <person name="Chang J.H."/>
        </authorList>
    </citation>
    <scope>NUCLEOTIDE SEQUENCE [LARGE SCALE GENOMIC DNA]</scope>
    <source>
        <strain evidence="2 4">AF3.44</strain>
    </source>
</reference>
<evidence type="ECO:0000313" key="3">
    <source>
        <dbReference type="Proteomes" id="UP000298545"/>
    </source>
</evidence>
<proteinExistence type="predicted"/>
<dbReference type="RefSeq" id="WP_037171004.1">
    <property type="nucleotide sequence ID" value="NZ_CP039691.1"/>
</dbReference>
<evidence type="ECO:0000313" key="4">
    <source>
        <dbReference type="Proteomes" id="UP000826513"/>
    </source>
</evidence>
<dbReference type="Proteomes" id="UP000826513">
    <property type="component" value="Chromosome 1"/>
</dbReference>
<dbReference type="EMBL" id="CP072167">
    <property type="protein sequence ID" value="QYA06131.1"/>
    <property type="molecule type" value="Genomic_DNA"/>
</dbReference>
<dbReference type="Proteomes" id="UP000298545">
    <property type="component" value="Chromosome circular"/>
</dbReference>
<protein>
    <submittedName>
        <fullName evidence="1">Uncharacterized protein</fullName>
    </submittedName>
</protein>
<sequence>MVDPVSYSSIFFNGFDAQHQNDGSSGDAFQSELDEVAVSETATTDPVSFGDYGNTPTTSFSTSMSSVLWELEINDAPKTFEDVQDELDAASEALRTEFLEFSEMSLEERIRANILREKNITEEDLAKLEPDERAAIEEEIKQAILRALGVNNATNGEDGAASTA</sequence>
<organism evidence="1 3">
    <name type="scientific">Agrobacterium larrymoorei</name>
    <dbReference type="NCBI Taxonomy" id="160699"/>
    <lineage>
        <taxon>Bacteria</taxon>
        <taxon>Pseudomonadati</taxon>
        <taxon>Pseudomonadota</taxon>
        <taxon>Alphaproteobacteria</taxon>
        <taxon>Hyphomicrobiales</taxon>
        <taxon>Rhizobiaceae</taxon>
        <taxon>Rhizobium/Agrobacterium group</taxon>
        <taxon>Agrobacterium</taxon>
    </lineage>
</organism>
<reference evidence="1 3" key="1">
    <citation type="submission" date="2019-04" db="EMBL/GenBank/DDBJ databases">
        <title>Complete genome sequence of Agrobacterium larrymoorei CFBP5473.</title>
        <authorList>
            <person name="Haryono M."/>
            <person name="Chou L."/>
            <person name="Lin Y.-C."/>
            <person name="Lai E.-M."/>
            <person name="Kuo C.-H."/>
        </authorList>
    </citation>
    <scope>NUCLEOTIDE SEQUENCE [LARGE SCALE GENOMIC DNA]</scope>
    <source>
        <strain evidence="1 3">CFBP5473</strain>
    </source>
</reference>
<accession>A0A4D7DQ45</accession>
<dbReference type="EMBL" id="CP039691">
    <property type="protein sequence ID" value="QCI98408.1"/>
    <property type="molecule type" value="Genomic_DNA"/>
</dbReference>
<keyword evidence="4" id="KW-1185">Reference proteome</keyword>
<evidence type="ECO:0000313" key="2">
    <source>
        <dbReference type="EMBL" id="QYA06131.1"/>
    </source>
</evidence>